<gene>
    <name evidence="2" type="ORF">DOTSEDRAFT_49032</name>
</gene>
<name>N1PYK0_DOTSN</name>
<feature type="compositionally biased region" description="Polar residues" evidence="1">
    <location>
        <begin position="393"/>
        <end position="402"/>
    </location>
</feature>
<proteinExistence type="predicted"/>
<feature type="region of interest" description="Disordered" evidence="1">
    <location>
        <begin position="516"/>
        <end position="560"/>
    </location>
</feature>
<accession>N1PYK0</accession>
<feature type="region of interest" description="Disordered" evidence="1">
    <location>
        <begin position="390"/>
        <end position="446"/>
    </location>
</feature>
<evidence type="ECO:0000256" key="1">
    <source>
        <dbReference type="SAM" id="MobiDB-lite"/>
    </source>
</evidence>
<feature type="compositionally biased region" description="Polar residues" evidence="1">
    <location>
        <begin position="410"/>
        <end position="423"/>
    </location>
</feature>
<dbReference type="OrthoDB" id="10265971at2759"/>
<organism evidence="2 3">
    <name type="scientific">Dothistroma septosporum (strain NZE10 / CBS 128990)</name>
    <name type="common">Red band needle blight fungus</name>
    <name type="synonym">Mycosphaerella pini</name>
    <dbReference type="NCBI Taxonomy" id="675120"/>
    <lineage>
        <taxon>Eukaryota</taxon>
        <taxon>Fungi</taxon>
        <taxon>Dikarya</taxon>
        <taxon>Ascomycota</taxon>
        <taxon>Pezizomycotina</taxon>
        <taxon>Dothideomycetes</taxon>
        <taxon>Dothideomycetidae</taxon>
        <taxon>Mycosphaerellales</taxon>
        <taxon>Mycosphaerellaceae</taxon>
        <taxon>Dothistroma</taxon>
    </lineage>
</organism>
<feature type="region of interest" description="Disordered" evidence="1">
    <location>
        <begin position="313"/>
        <end position="332"/>
    </location>
</feature>
<reference evidence="2 3" key="2">
    <citation type="journal article" date="2012" name="PLoS Pathog.">
        <title>Diverse lifestyles and strategies of plant pathogenesis encoded in the genomes of eighteen Dothideomycetes fungi.</title>
        <authorList>
            <person name="Ohm R.A."/>
            <person name="Feau N."/>
            <person name="Henrissat B."/>
            <person name="Schoch C.L."/>
            <person name="Horwitz B.A."/>
            <person name="Barry K.W."/>
            <person name="Condon B.J."/>
            <person name="Copeland A.C."/>
            <person name="Dhillon B."/>
            <person name="Glaser F."/>
            <person name="Hesse C.N."/>
            <person name="Kosti I."/>
            <person name="LaButti K."/>
            <person name="Lindquist E.A."/>
            <person name="Lucas S."/>
            <person name="Salamov A.A."/>
            <person name="Bradshaw R.E."/>
            <person name="Ciuffetti L."/>
            <person name="Hamelin R.C."/>
            <person name="Kema G.H.J."/>
            <person name="Lawrence C."/>
            <person name="Scott J.A."/>
            <person name="Spatafora J.W."/>
            <person name="Turgeon B.G."/>
            <person name="de Wit P.J.G.M."/>
            <person name="Zhong S."/>
            <person name="Goodwin S.B."/>
            <person name="Grigoriev I.V."/>
        </authorList>
    </citation>
    <scope>NUCLEOTIDE SEQUENCE [LARGE SCALE GENOMIC DNA]</scope>
    <source>
        <strain evidence="3">NZE10 / CBS 128990</strain>
    </source>
</reference>
<dbReference type="HOGENOM" id="CLU_288347_0_0_1"/>
<dbReference type="EMBL" id="KB446535">
    <property type="protein sequence ID" value="EME48586.1"/>
    <property type="molecule type" value="Genomic_DNA"/>
</dbReference>
<feature type="region of interest" description="Disordered" evidence="1">
    <location>
        <begin position="687"/>
        <end position="771"/>
    </location>
</feature>
<dbReference type="eggNOG" id="ENOG502SD2N">
    <property type="taxonomic scope" value="Eukaryota"/>
</dbReference>
<keyword evidence="3" id="KW-1185">Reference proteome</keyword>
<feature type="compositionally biased region" description="Basic residues" evidence="1">
    <location>
        <begin position="693"/>
        <end position="707"/>
    </location>
</feature>
<reference evidence="3" key="1">
    <citation type="journal article" date="2012" name="PLoS Genet.">
        <title>The genomes of the fungal plant pathogens Cladosporium fulvum and Dothistroma septosporum reveal adaptation to different hosts and lifestyles but also signatures of common ancestry.</title>
        <authorList>
            <person name="de Wit P.J.G.M."/>
            <person name="van der Burgt A."/>
            <person name="Oekmen B."/>
            <person name="Stergiopoulos I."/>
            <person name="Abd-Elsalam K.A."/>
            <person name="Aerts A.L."/>
            <person name="Bahkali A.H."/>
            <person name="Beenen H.G."/>
            <person name="Chettri P."/>
            <person name="Cox M.P."/>
            <person name="Datema E."/>
            <person name="de Vries R.P."/>
            <person name="Dhillon B."/>
            <person name="Ganley A.R."/>
            <person name="Griffiths S.A."/>
            <person name="Guo Y."/>
            <person name="Hamelin R.C."/>
            <person name="Henrissat B."/>
            <person name="Kabir M.S."/>
            <person name="Jashni M.K."/>
            <person name="Kema G."/>
            <person name="Klaubauf S."/>
            <person name="Lapidus A."/>
            <person name="Levasseur A."/>
            <person name="Lindquist E."/>
            <person name="Mehrabi R."/>
            <person name="Ohm R.A."/>
            <person name="Owen T.J."/>
            <person name="Salamov A."/>
            <person name="Schwelm A."/>
            <person name="Schijlen E."/>
            <person name="Sun H."/>
            <person name="van den Burg H.A."/>
            <person name="van Ham R.C.H.J."/>
            <person name="Zhang S."/>
            <person name="Goodwin S.B."/>
            <person name="Grigoriev I.V."/>
            <person name="Collemare J."/>
            <person name="Bradshaw R.E."/>
        </authorList>
    </citation>
    <scope>NUCLEOTIDE SEQUENCE [LARGE SCALE GENOMIC DNA]</scope>
    <source>
        <strain evidence="3">NZE10 / CBS 128990</strain>
    </source>
</reference>
<feature type="region of interest" description="Disordered" evidence="1">
    <location>
        <begin position="339"/>
        <end position="360"/>
    </location>
</feature>
<dbReference type="AlphaFoldDB" id="N1PYK0"/>
<protein>
    <submittedName>
        <fullName evidence="2">Uncharacterized protein</fullName>
    </submittedName>
</protein>
<sequence length="1092" mass="119904">MSDVARYYHTSLYAFNPQARSAVVSTFNQVVQDVAVRCWYDGAQETFLIECPTALGSVADEALTAIVMKYIEQELDDAESEEREPNIIRFPESRLDALDSFLETQDPTEGENDPISTARIISGRPSVTHLVIVGAVEGKILRFFRLDQLPGGLLERTLAPFNERAQRVVNDGLTCRAVRWNDETGRHVFNGRTGTDCAITTVPMDDLKLPEFSQLHDRRTLQDDSGPTATWIHVGSAPTVEKWVRGIGETRQHDPEEKAEMPKDARNLIAATKSYAIGRARIPKGDHVIEEDSAYEASEAKRPLVDAFDNLMSGDMGEISGSDDSDFDEAEHSTEPAFADLLDPSGSSQVAKSTKQSAPDGWDVLVSPVKAWDITRPPVAPIVLRAPPLPQHHASSSRQQYESFPALGSSLPSRRQTPISVRQPQAEYSPPPQSLPRQRAVTRTSQKVVIRRENASGRDEESPAAFPSYGKDFAGVDAQGLHAPAAAAARWQNENYEDRKTKSKCRAIALRGREVSGSGILSMSEKSDSSEQGPQTGMRGSEARASSSTLVEPPVPREPDWFNTVVQPRVRSGRLVDDRSQFHDRLPDAPPGLHAIKTIPMKREQEALTIDRTASAGQLIDVVGNVLEVLPSHPSANMSGSMPGSMQKLLIPGLSPAVQAMRRTHRAGNDESAEDVIVERLQTLPADYTTKRNTMRQKARNKAKKGLKIGSKSTGKKIELPLPSPPPPPRPKPAPELQIKRQKSHLRASGVQSQSASTSRRAPVAPPMSSIISGAHPFGQALLDLRQHVALRLGDAEADINVGPAQPQVSIKLSCQIGIVLVRGLEKSLSKCTIGPELLQHKLNDSSVNIKRDLLGRVTTSTAEAQALIGIMSKGDGPVAAGAEYHIVIRDDTGSFLTIIVPSDDKENYTIESQAQVLTEVCAHFPTRVWDARYTLLQPASEVDTPASKAVKEFVASIQTTDNAPSFMAMISNTALTVERVHIKKIFSQTTDEISMKVVQVQDLIIGRIDLKHHNFEAIAQSEERMTEEQRLWWEVSLETVQLGMAEELQSRVNEVICSMDHIGVENQGPWVRLEEGDEEQRPAAPEGTIWW</sequence>
<feature type="compositionally biased region" description="Polar residues" evidence="1">
    <location>
        <begin position="750"/>
        <end position="760"/>
    </location>
</feature>
<dbReference type="OMA" id="LAPFNER"/>
<evidence type="ECO:0000313" key="3">
    <source>
        <dbReference type="Proteomes" id="UP000016933"/>
    </source>
</evidence>
<evidence type="ECO:0000313" key="2">
    <source>
        <dbReference type="EMBL" id="EME48586.1"/>
    </source>
</evidence>
<feature type="compositionally biased region" description="Pro residues" evidence="1">
    <location>
        <begin position="722"/>
        <end position="734"/>
    </location>
</feature>
<dbReference type="Proteomes" id="UP000016933">
    <property type="component" value="Unassembled WGS sequence"/>
</dbReference>
<feature type="compositionally biased region" description="Polar residues" evidence="1">
    <location>
        <begin position="345"/>
        <end position="357"/>
    </location>
</feature>